<gene>
    <name evidence="1" type="ORF">NQ317_005580</name>
</gene>
<protein>
    <submittedName>
        <fullName evidence="1">Uncharacterized protein</fullName>
    </submittedName>
</protein>
<evidence type="ECO:0000313" key="2">
    <source>
        <dbReference type="Proteomes" id="UP001162164"/>
    </source>
</evidence>
<proteinExistence type="predicted"/>
<organism evidence="1 2">
    <name type="scientific">Molorchus minor</name>
    <dbReference type="NCBI Taxonomy" id="1323400"/>
    <lineage>
        <taxon>Eukaryota</taxon>
        <taxon>Metazoa</taxon>
        <taxon>Ecdysozoa</taxon>
        <taxon>Arthropoda</taxon>
        <taxon>Hexapoda</taxon>
        <taxon>Insecta</taxon>
        <taxon>Pterygota</taxon>
        <taxon>Neoptera</taxon>
        <taxon>Endopterygota</taxon>
        <taxon>Coleoptera</taxon>
        <taxon>Polyphaga</taxon>
        <taxon>Cucujiformia</taxon>
        <taxon>Chrysomeloidea</taxon>
        <taxon>Cerambycidae</taxon>
        <taxon>Lamiinae</taxon>
        <taxon>Monochamini</taxon>
        <taxon>Molorchus</taxon>
    </lineage>
</organism>
<sequence>MEHYKNIHICLTFSEYSKNMRQGKRQREHSISIVEPESLLSADDLGRTTQIITYLNIFLIAAANSVENEILKYMITNKKLFSKVLSALEDVGGKVDILTERVQQLTNNIPEEVILAKRWNLLQRSNQEDHVKDVN</sequence>
<accession>A0ABQ9K691</accession>
<reference evidence="1" key="1">
    <citation type="journal article" date="2023" name="Insect Mol. Biol.">
        <title>Genome sequencing provides insights into the evolution of gene families encoding plant cell wall-degrading enzymes in longhorned beetles.</title>
        <authorList>
            <person name="Shin N.R."/>
            <person name="Okamura Y."/>
            <person name="Kirsch R."/>
            <person name="Pauchet Y."/>
        </authorList>
    </citation>
    <scope>NUCLEOTIDE SEQUENCE</scope>
    <source>
        <strain evidence="1">MMC_N1</strain>
    </source>
</reference>
<comment type="caution">
    <text evidence="1">The sequence shown here is derived from an EMBL/GenBank/DDBJ whole genome shotgun (WGS) entry which is preliminary data.</text>
</comment>
<evidence type="ECO:0000313" key="1">
    <source>
        <dbReference type="EMBL" id="KAJ8986110.1"/>
    </source>
</evidence>
<keyword evidence="2" id="KW-1185">Reference proteome</keyword>
<dbReference type="Proteomes" id="UP001162164">
    <property type="component" value="Unassembled WGS sequence"/>
</dbReference>
<name>A0ABQ9K691_9CUCU</name>
<dbReference type="EMBL" id="JAPWTJ010000002">
    <property type="protein sequence ID" value="KAJ8986110.1"/>
    <property type="molecule type" value="Genomic_DNA"/>
</dbReference>